<dbReference type="EMBL" id="HBUF01368751">
    <property type="protein sequence ID" value="CAG6725009.1"/>
    <property type="molecule type" value="Transcribed_RNA"/>
</dbReference>
<evidence type="ECO:0000256" key="5">
    <source>
        <dbReference type="ARBA" id="ARBA00022741"/>
    </source>
</evidence>
<dbReference type="GO" id="GO:0035861">
    <property type="term" value="C:site of double-strand break"/>
    <property type="evidence" value="ECO:0007669"/>
    <property type="project" value="TreeGrafter"/>
</dbReference>
<sequence>MSNRRNISFDVPLSSSTPLKKLCTEKNSVLSQQSRGTAGVIKCINVKNFMCHDHFEMVFNPRINFISGRNGSGKSAIQTALIIETLAEELQCPVSFNSNSSHYWLGWRHSGD</sequence>
<dbReference type="EMBL" id="HBUF01215916">
    <property type="protein sequence ID" value="CAG6667192.1"/>
    <property type="molecule type" value="Transcribed_RNA"/>
</dbReference>
<dbReference type="AlphaFoldDB" id="A0A8D8SG49"/>
<dbReference type="EMBL" id="HBUF01215918">
    <property type="protein sequence ID" value="CAG6667196.1"/>
    <property type="molecule type" value="Transcribed_RNA"/>
</dbReference>
<comment type="subcellular location">
    <subcellularLocation>
        <location evidence="2">Chromosome</location>
    </subcellularLocation>
    <subcellularLocation>
        <location evidence="1">Nucleus</location>
    </subcellularLocation>
</comment>
<organism evidence="13">
    <name type="scientific">Cacopsylla melanoneura</name>
    <dbReference type="NCBI Taxonomy" id="428564"/>
    <lineage>
        <taxon>Eukaryota</taxon>
        <taxon>Metazoa</taxon>
        <taxon>Ecdysozoa</taxon>
        <taxon>Arthropoda</taxon>
        <taxon>Hexapoda</taxon>
        <taxon>Insecta</taxon>
        <taxon>Pterygota</taxon>
        <taxon>Neoptera</taxon>
        <taxon>Paraneoptera</taxon>
        <taxon>Hemiptera</taxon>
        <taxon>Sternorrhyncha</taxon>
        <taxon>Psylloidea</taxon>
        <taxon>Psyllidae</taxon>
        <taxon>Psyllinae</taxon>
        <taxon>Cacopsylla</taxon>
    </lineage>
</organism>
<evidence type="ECO:0000313" key="13">
    <source>
        <dbReference type="EMBL" id="CAG6667192.1"/>
    </source>
</evidence>
<comment type="similarity">
    <text evidence="3">Belongs to the SMC family. SMC6 subfamily.</text>
</comment>
<dbReference type="Gene3D" id="3.40.50.300">
    <property type="entry name" value="P-loop containing nucleotide triphosphate hydrolases"/>
    <property type="match status" value="1"/>
</dbReference>
<dbReference type="EMBL" id="HBUF01049444">
    <property type="protein sequence ID" value="CAG6621148.1"/>
    <property type="molecule type" value="Transcribed_RNA"/>
</dbReference>
<keyword evidence="10" id="KW-0234">DNA repair</keyword>
<dbReference type="InterPro" id="IPR027417">
    <property type="entry name" value="P-loop_NTPase"/>
</dbReference>
<dbReference type="GO" id="GO:0016887">
    <property type="term" value="F:ATP hydrolysis activity"/>
    <property type="evidence" value="ECO:0007669"/>
    <property type="project" value="InterPro"/>
</dbReference>
<keyword evidence="4" id="KW-0158">Chromosome</keyword>
<feature type="domain" description="Rad50/SbcC-type AAA" evidence="12">
    <location>
        <begin position="44"/>
        <end position="81"/>
    </location>
</feature>
<dbReference type="EMBL" id="HBUF01215917">
    <property type="protein sequence ID" value="CAG6667194.1"/>
    <property type="molecule type" value="Transcribed_RNA"/>
</dbReference>
<evidence type="ECO:0000256" key="11">
    <source>
        <dbReference type="ARBA" id="ARBA00023242"/>
    </source>
</evidence>
<dbReference type="GO" id="GO:0005524">
    <property type="term" value="F:ATP binding"/>
    <property type="evidence" value="ECO:0007669"/>
    <property type="project" value="UniProtKB-KW"/>
</dbReference>
<dbReference type="InterPro" id="IPR038729">
    <property type="entry name" value="Rad50/SbcC_AAA"/>
</dbReference>
<evidence type="ECO:0000256" key="1">
    <source>
        <dbReference type="ARBA" id="ARBA00004123"/>
    </source>
</evidence>
<keyword evidence="11" id="KW-0539">Nucleus</keyword>
<keyword evidence="8" id="KW-0175">Coiled coil</keyword>
<dbReference type="EMBL" id="HBUF01556021">
    <property type="protein sequence ID" value="CAG6760363.1"/>
    <property type="molecule type" value="Transcribed_RNA"/>
</dbReference>
<dbReference type="GO" id="GO:0000724">
    <property type="term" value="P:double-strand break repair via homologous recombination"/>
    <property type="evidence" value="ECO:0007669"/>
    <property type="project" value="TreeGrafter"/>
</dbReference>
<keyword evidence="7" id="KW-0067">ATP-binding</keyword>
<evidence type="ECO:0000256" key="7">
    <source>
        <dbReference type="ARBA" id="ARBA00022840"/>
    </source>
</evidence>
<dbReference type="Pfam" id="PF13476">
    <property type="entry name" value="AAA_23"/>
    <property type="match status" value="1"/>
</dbReference>
<evidence type="ECO:0000256" key="4">
    <source>
        <dbReference type="ARBA" id="ARBA00022454"/>
    </source>
</evidence>
<dbReference type="EMBL" id="HBUF01556024">
    <property type="protein sequence ID" value="CAG6760367.1"/>
    <property type="molecule type" value="Transcribed_RNA"/>
</dbReference>
<name>A0A8D8SG49_9HEMI</name>
<reference evidence="13" key="1">
    <citation type="submission" date="2021-05" db="EMBL/GenBank/DDBJ databases">
        <authorList>
            <person name="Alioto T."/>
            <person name="Alioto T."/>
            <person name="Gomez Garrido J."/>
        </authorList>
    </citation>
    <scope>NUCLEOTIDE SEQUENCE</scope>
</reference>
<dbReference type="PANTHER" id="PTHR19306:SF6">
    <property type="entry name" value="STRUCTURAL MAINTENANCE OF CHROMOSOMES PROTEIN 6"/>
    <property type="match status" value="1"/>
</dbReference>
<dbReference type="GO" id="GO:0005634">
    <property type="term" value="C:nucleus"/>
    <property type="evidence" value="ECO:0007669"/>
    <property type="project" value="UniProtKB-SubCell"/>
</dbReference>
<dbReference type="GO" id="GO:0003697">
    <property type="term" value="F:single-stranded DNA binding"/>
    <property type="evidence" value="ECO:0007669"/>
    <property type="project" value="TreeGrafter"/>
</dbReference>
<proteinExistence type="inferred from homology"/>
<evidence type="ECO:0000256" key="8">
    <source>
        <dbReference type="ARBA" id="ARBA00023054"/>
    </source>
</evidence>
<evidence type="ECO:0000256" key="2">
    <source>
        <dbReference type="ARBA" id="ARBA00004286"/>
    </source>
</evidence>
<evidence type="ECO:0000259" key="12">
    <source>
        <dbReference type="Pfam" id="PF13476"/>
    </source>
</evidence>
<accession>A0A8D8SG49</accession>
<dbReference type="GO" id="GO:0003684">
    <property type="term" value="F:damaged DNA binding"/>
    <property type="evidence" value="ECO:0007669"/>
    <property type="project" value="TreeGrafter"/>
</dbReference>
<evidence type="ECO:0000256" key="9">
    <source>
        <dbReference type="ARBA" id="ARBA00023172"/>
    </source>
</evidence>
<keyword evidence="9" id="KW-0233">DNA recombination</keyword>
<dbReference type="EMBL" id="HBUF01368753">
    <property type="protein sequence ID" value="CAG6725012.1"/>
    <property type="molecule type" value="Transcribed_RNA"/>
</dbReference>
<protein>
    <submittedName>
        <fullName evidence="13">Structural maintenance of chromosomes protein 6</fullName>
    </submittedName>
</protein>
<keyword evidence="6" id="KW-0227">DNA damage</keyword>
<evidence type="ECO:0000256" key="10">
    <source>
        <dbReference type="ARBA" id="ARBA00023204"/>
    </source>
</evidence>
<dbReference type="GO" id="GO:0030915">
    <property type="term" value="C:Smc5-Smc6 complex"/>
    <property type="evidence" value="ECO:0007669"/>
    <property type="project" value="TreeGrafter"/>
</dbReference>
<dbReference type="PANTHER" id="PTHR19306">
    <property type="entry name" value="STRUCTURAL MAINTENANCE OF CHROMOSOMES 5,6 SMC5, SMC6"/>
    <property type="match status" value="1"/>
</dbReference>
<dbReference type="SUPFAM" id="SSF52540">
    <property type="entry name" value="P-loop containing nucleoside triphosphate hydrolases"/>
    <property type="match status" value="1"/>
</dbReference>
<evidence type="ECO:0000256" key="3">
    <source>
        <dbReference type="ARBA" id="ARBA00006793"/>
    </source>
</evidence>
<keyword evidence="5" id="KW-0547">Nucleotide-binding</keyword>
<evidence type="ECO:0000256" key="6">
    <source>
        <dbReference type="ARBA" id="ARBA00022763"/>
    </source>
</evidence>
<dbReference type="EMBL" id="HBUF01049447">
    <property type="protein sequence ID" value="CAG6621153.1"/>
    <property type="molecule type" value="Transcribed_RNA"/>
</dbReference>